<feature type="region of interest" description="Disordered" evidence="1">
    <location>
        <begin position="493"/>
        <end position="527"/>
    </location>
</feature>
<feature type="region of interest" description="Disordered" evidence="1">
    <location>
        <begin position="262"/>
        <end position="472"/>
    </location>
</feature>
<dbReference type="HOGENOM" id="CLU_325473_0_0_1"/>
<evidence type="ECO:0000256" key="1">
    <source>
        <dbReference type="SAM" id="MobiDB-lite"/>
    </source>
</evidence>
<keyword evidence="4" id="KW-1185">Reference proteome</keyword>
<protein>
    <submittedName>
        <fullName evidence="2 3">Uncharacterized protein</fullName>
    </submittedName>
</protein>
<dbReference type="AlphaFoldDB" id="B0X0B8"/>
<feature type="region of interest" description="Disordered" evidence="1">
    <location>
        <begin position="1"/>
        <end position="133"/>
    </location>
</feature>
<feature type="compositionally biased region" description="Low complexity" evidence="1">
    <location>
        <begin position="47"/>
        <end position="60"/>
    </location>
</feature>
<gene>
    <name evidence="3" type="primary">6045788</name>
    <name evidence="2" type="ORF">CpipJ_CPIJ012854</name>
</gene>
<sequence length="709" mass="76856">MPRLKKKEVATPPAAAAPEAAALTLTAGRSRRTIKPNRKYLNDSIVSMPPSKTSSRSSSPDDSDLSEDEYRKNARDEDEEEDDDDDEEVVPVKSAAGRKSVAAAAAKKTSLSPGSKPRGRPPKSGKAAVKTEPVKNLRKEVMKKMDLTTLSVGKARVLLTPLKQDPKRKLNLDETVEKEKPTPKTREAEKVEKPRETVKQKVVAKQREPEKVQPAAVARERAKSEARVVRKKAEPPPPAQASKKEDADALKKVINPVAVKKQLNSSVGKVAPAKESPALARGRKESDSVKSSLTKSISMPALDKSKQGLPGKSVQTPAAKTLSKPMAASTPKPSAAALPSKSKSELNLVDPILSTGKAPTSADRAKAKSATIRIVDIGDIMKKRAASTPDVRKDAYESSSSSSDSDDGEPSKPKTNTELVASILERKQAVNVDHLRTNRPSKRGRPASAANKASPKGRQSTPAAATPTEEEDEIDFEDMLQTNIVTANKVQKVMQPAAGARQRSSLNRSGSASPHKNPPRILNSTMKMGDSRPFAKLVSNSGNKHYSIDLTDPTTTYVINIPNSENKPEKPSFAMSMIGLGNKADKIQLPSDEWSHKIILTKRKTAPADGDEVFNGDVEDRAISEEEKRNYEPCNIMFRRRTAVPGKFNLQYDRAVIFKNDTFFINVDGKNCQLVGAPTKLDDAADIETLLSVVDFVNLKNTCVELSAA</sequence>
<feature type="compositionally biased region" description="Basic and acidic residues" evidence="1">
    <location>
        <begin position="164"/>
        <end position="211"/>
    </location>
</feature>
<evidence type="ECO:0000313" key="2">
    <source>
        <dbReference type="EMBL" id="EDS38079.1"/>
    </source>
</evidence>
<dbReference type="VEuPathDB" id="VectorBase:CPIJ012854"/>
<proteinExistence type="predicted"/>
<feature type="compositionally biased region" description="Acidic residues" evidence="1">
    <location>
        <begin position="76"/>
        <end position="89"/>
    </location>
</feature>
<dbReference type="EMBL" id="DS232232">
    <property type="protein sequence ID" value="EDS38079.1"/>
    <property type="molecule type" value="Genomic_DNA"/>
</dbReference>
<dbReference type="InParanoid" id="B0X0B8"/>
<feature type="compositionally biased region" description="Basic and acidic residues" evidence="1">
    <location>
        <begin position="424"/>
        <end position="436"/>
    </location>
</feature>
<dbReference type="KEGG" id="cqu:CpipJ_CPIJ012854"/>
<feature type="compositionally biased region" description="Low complexity" evidence="1">
    <location>
        <begin position="93"/>
        <end position="112"/>
    </location>
</feature>
<dbReference type="OMA" id="KCRVPYD"/>
<feature type="region of interest" description="Disordered" evidence="1">
    <location>
        <begin position="158"/>
        <end position="248"/>
    </location>
</feature>
<feature type="compositionally biased region" description="Low complexity" evidence="1">
    <location>
        <begin position="10"/>
        <end position="27"/>
    </location>
</feature>
<name>B0X0B8_CULQU</name>
<evidence type="ECO:0000313" key="4">
    <source>
        <dbReference type="Proteomes" id="UP000002320"/>
    </source>
</evidence>
<reference evidence="2" key="1">
    <citation type="submission" date="2007-03" db="EMBL/GenBank/DDBJ databases">
        <title>Annotation of Culex pipiens quinquefasciatus.</title>
        <authorList>
            <consortium name="The Broad Institute Genome Sequencing Platform"/>
            <person name="Atkinson P.W."/>
            <person name="Hemingway J."/>
            <person name="Christensen B.M."/>
            <person name="Higgs S."/>
            <person name="Kodira C."/>
            <person name="Hannick L."/>
            <person name="Megy K."/>
            <person name="O'Leary S."/>
            <person name="Pearson M."/>
            <person name="Haas B.J."/>
            <person name="Mauceli E."/>
            <person name="Wortman J.R."/>
            <person name="Lee N.H."/>
            <person name="Guigo R."/>
            <person name="Stanke M."/>
            <person name="Alvarado L."/>
            <person name="Amedeo P."/>
            <person name="Antoine C.H."/>
            <person name="Arensburger P."/>
            <person name="Bidwell S.L."/>
            <person name="Crawford M."/>
            <person name="Camaro F."/>
            <person name="Devon K."/>
            <person name="Engels R."/>
            <person name="Hammond M."/>
            <person name="Howarth C."/>
            <person name="Koehrsen M."/>
            <person name="Lawson D."/>
            <person name="Montgomery P."/>
            <person name="Nene V."/>
            <person name="Nusbaum C."/>
            <person name="Puiu D."/>
            <person name="Romero-Severson J."/>
            <person name="Severson D.W."/>
            <person name="Shumway M."/>
            <person name="Sisk P."/>
            <person name="Stolte C."/>
            <person name="Zeng Q."/>
            <person name="Eisenstadt E."/>
            <person name="Fraser-Liggett C."/>
            <person name="Strausberg R."/>
            <person name="Galagan J."/>
            <person name="Birren B."/>
            <person name="Collins F.H."/>
        </authorList>
    </citation>
    <scope>NUCLEOTIDE SEQUENCE [LARGE SCALE GENOMIC DNA]</scope>
    <source>
        <strain evidence="2">JHB</strain>
    </source>
</reference>
<organism>
    <name type="scientific">Culex quinquefasciatus</name>
    <name type="common">Southern house mosquito</name>
    <name type="synonym">Culex pungens</name>
    <dbReference type="NCBI Taxonomy" id="7176"/>
    <lineage>
        <taxon>Eukaryota</taxon>
        <taxon>Metazoa</taxon>
        <taxon>Ecdysozoa</taxon>
        <taxon>Arthropoda</taxon>
        <taxon>Hexapoda</taxon>
        <taxon>Insecta</taxon>
        <taxon>Pterygota</taxon>
        <taxon>Neoptera</taxon>
        <taxon>Endopterygota</taxon>
        <taxon>Diptera</taxon>
        <taxon>Nematocera</taxon>
        <taxon>Culicoidea</taxon>
        <taxon>Culicidae</taxon>
        <taxon>Culicinae</taxon>
        <taxon>Culicini</taxon>
        <taxon>Culex</taxon>
        <taxon>Culex</taxon>
    </lineage>
</organism>
<dbReference type="Proteomes" id="UP000002320">
    <property type="component" value="Unassembled WGS sequence"/>
</dbReference>
<evidence type="ECO:0000313" key="3">
    <source>
        <dbReference type="EnsemblMetazoa" id="CPIJ012854-PA"/>
    </source>
</evidence>
<feature type="compositionally biased region" description="Low complexity" evidence="1">
    <location>
        <begin position="323"/>
        <end position="341"/>
    </location>
</feature>
<reference evidence="3" key="2">
    <citation type="submission" date="2021-02" db="UniProtKB">
        <authorList>
            <consortium name="EnsemblMetazoa"/>
        </authorList>
    </citation>
    <scope>IDENTIFICATION</scope>
    <source>
        <strain evidence="3">JHB</strain>
    </source>
</reference>
<dbReference type="EnsemblMetazoa" id="CPIJ012854-RA">
    <property type="protein sequence ID" value="CPIJ012854-PA"/>
    <property type="gene ID" value="CPIJ012854"/>
</dbReference>
<accession>B0X0B8</accession>
<feature type="compositionally biased region" description="Basic and acidic residues" evidence="1">
    <location>
        <begin position="218"/>
        <end position="234"/>
    </location>
</feature>
<dbReference type="eggNOG" id="ENOG502T037">
    <property type="taxonomic scope" value="Eukaryota"/>
</dbReference>
<feature type="compositionally biased region" description="Polar residues" evidence="1">
    <location>
        <begin position="502"/>
        <end position="514"/>
    </location>
</feature>
<feature type="compositionally biased region" description="Basic residues" evidence="1">
    <location>
        <begin position="29"/>
        <end position="38"/>
    </location>
</feature>